<dbReference type="InterPro" id="IPR046433">
    <property type="entry name" value="ActCoA_hydro"/>
</dbReference>
<evidence type="ECO:0000256" key="3">
    <source>
        <dbReference type="SAM" id="MobiDB-lite"/>
    </source>
</evidence>
<evidence type="ECO:0000313" key="6">
    <source>
        <dbReference type="EMBL" id="NEE00581.1"/>
    </source>
</evidence>
<comment type="similarity">
    <text evidence="1">Belongs to the acetyl-CoA hydrolase/transferase family.</text>
</comment>
<evidence type="ECO:0000259" key="4">
    <source>
        <dbReference type="Pfam" id="PF02550"/>
    </source>
</evidence>
<dbReference type="EMBL" id="JAAGOA010000006">
    <property type="protein sequence ID" value="NEE00581.1"/>
    <property type="molecule type" value="Genomic_DNA"/>
</dbReference>
<sequence length="440" mass="47424">MRFLSETELTSRLSRCAPGVRVISSGNFAAPYRLLSILDRCLESYRLYMLNAQAGIPDRPGVALETSFVGPGMRSSPRLRYLPCRLSLVPRLFSTTITPDVVVVKTSAPRSGTVSLGIEVNILPAAIEAVRRRSGLVIAEVNPQMPYTHGDAVIPLDDIDYAIVADEPLPSPSAGTPDDTALSIGERVAARVADGSTLQLGIGAIPDAALHGLAGRHGLRIWSEMVSDGVLALERTGVLDPWAPVTASFLFGSAELYRWAHQNPRLHMLRTETTNDPSRIHAHDRMVSINTALQVDLYGQVNASRIGGRIHSGFGGQTDFIVGALHSRDGQAIIAVRSWHPRADCSTIVPMVEEPVTSFQPSAVVTEQGTAEIFGRPEAEQAAHLIDRAAHPRVREELWEEARALGLHPESARPGRTSAVLEGAETGPPRPSQTVSGPNR</sequence>
<gene>
    <name evidence="6" type="ORF">G1H10_10415</name>
</gene>
<accession>A0A6L9S744</accession>
<keyword evidence="7" id="KW-1185">Reference proteome</keyword>
<name>A0A6L9S744_9ACTN</name>
<dbReference type="Gene3D" id="3.40.1080.20">
    <property type="entry name" value="Acetyl-CoA hydrolase/transferase C-terminal domain"/>
    <property type="match status" value="1"/>
</dbReference>
<evidence type="ECO:0000256" key="1">
    <source>
        <dbReference type="ARBA" id="ARBA00009632"/>
    </source>
</evidence>
<dbReference type="Gene3D" id="3.30.750.70">
    <property type="entry name" value="4-hydroxybutyrate coenzyme like domains"/>
    <property type="match status" value="1"/>
</dbReference>
<dbReference type="SUPFAM" id="SSF100950">
    <property type="entry name" value="NagB/RpiA/CoA transferase-like"/>
    <property type="match status" value="2"/>
</dbReference>
<organism evidence="6 7">
    <name type="scientific">Phytoactinopolyspora halotolerans</name>
    <dbReference type="NCBI Taxonomy" id="1981512"/>
    <lineage>
        <taxon>Bacteria</taxon>
        <taxon>Bacillati</taxon>
        <taxon>Actinomycetota</taxon>
        <taxon>Actinomycetes</taxon>
        <taxon>Jiangellales</taxon>
        <taxon>Jiangellaceae</taxon>
        <taxon>Phytoactinopolyspora</taxon>
    </lineage>
</organism>
<feature type="domain" description="Acetyl-CoA hydrolase/transferase C-terminal" evidence="5">
    <location>
        <begin position="252"/>
        <end position="402"/>
    </location>
</feature>
<dbReference type="AlphaFoldDB" id="A0A6L9S744"/>
<reference evidence="6 7" key="1">
    <citation type="submission" date="2020-02" db="EMBL/GenBank/DDBJ databases">
        <authorList>
            <person name="Li X.-J."/>
            <person name="Han X.-M."/>
        </authorList>
    </citation>
    <scope>NUCLEOTIDE SEQUENCE [LARGE SCALE GENOMIC DNA]</scope>
    <source>
        <strain evidence="6 7">CCTCC AB 2017055</strain>
    </source>
</reference>
<evidence type="ECO:0000256" key="2">
    <source>
        <dbReference type="ARBA" id="ARBA00022679"/>
    </source>
</evidence>
<dbReference type="PANTHER" id="PTHR21432:SF20">
    <property type="entry name" value="ACETYL-COA HYDROLASE"/>
    <property type="match status" value="1"/>
</dbReference>
<proteinExistence type="inferred from homology"/>
<keyword evidence="2" id="KW-0808">Transferase</keyword>
<evidence type="ECO:0000259" key="5">
    <source>
        <dbReference type="Pfam" id="PF13336"/>
    </source>
</evidence>
<dbReference type="RefSeq" id="WP_163736559.1">
    <property type="nucleotide sequence ID" value="NZ_JAAGOA010000006.1"/>
</dbReference>
<comment type="caution">
    <text evidence="6">The sequence shown here is derived from an EMBL/GenBank/DDBJ whole genome shotgun (WGS) entry which is preliminary data.</text>
</comment>
<feature type="region of interest" description="Disordered" evidence="3">
    <location>
        <begin position="405"/>
        <end position="440"/>
    </location>
</feature>
<dbReference type="Gene3D" id="3.40.1080.10">
    <property type="entry name" value="Glutaconate Coenzyme A-transferase"/>
    <property type="match status" value="1"/>
</dbReference>
<evidence type="ECO:0000313" key="7">
    <source>
        <dbReference type="Proteomes" id="UP000475214"/>
    </source>
</evidence>
<dbReference type="InterPro" id="IPR038460">
    <property type="entry name" value="AcetylCoA_hyd_C_sf"/>
</dbReference>
<dbReference type="GO" id="GO:0008775">
    <property type="term" value="F:acetate CoA-transferase activity"/>
    <property type="evidence" value="ECO:0007669"/>
    <property type="project" value="InterPro"/>
</dbReference>
<dbReference type="PANTHER" id="PTHR21432">
    <property type="entry name" value="ACETYL-COA HYDROLASE-RELATED"/>
    <property type="match status" value="1"/>
</dbReference>
<protein>
    <submittedName>
        <fullName evidence="6">Uncharacterized protein</fullName>
    </submittedName>
</protein>
<dbReference type="Pfam" id="PF13336">
    <property type="entry name" value="AcetylCoA_hyd_C"/>
    <property type="match status" value="1"/>
</dbReference>
<dbReference type="GO" id="GO:0006083">
    <property type="term" value="P:acetate metabolic process"/>
    <property type="evidence" value="ECO:0007669"/>
    <property type="project" value="InterPro"/>
</dbReference>
<dbReference type="InterPro" id="IPR003702">
    <property type="entry name" value="ActCoA_hydro_N"/>
</dbReference>
<dbReference type="Pfam" id="PF02550">
    <property type="entry name" value="AcetylCoA_hydro"/>
    <property type="match status" value="1"/>
</dbReference>
<dbReference type="InterPro" id="IPR037171">
    <property type="entry name" value="NagB/RpiA_transferase-like"/>
</dbReference>
<feature type="domain" description="Acetyl-CoA hydrolase/transferase N-terminal" evidence="4">
    <location>
        <begin position="78"/>
        <end position="167"/>
    </location>
</feature>
<dbReference type="InterPro" id="IPR026888">
    <property type="entry name" value="AcetylCoA_hyd_C"/>
</dbReference>
<dbReference type="Proteomes" id="UP000475214">
    <property type="component" value="Unassembled WGS sequence"/>
</dbReference>